<dbReference type="EMBL" id="BMKO01000004">
    <property type="protein sequence ID" value="GGE78775.1"/>
    <property type="molecule type" value="Genomic_DNA"/>
</dbReference>
<reference evidence="2" key="1">
    <citation type="journal article" date="2019" name="Int. J. Syst. Evol. Microbiol.">
        <title>The Global Catalogue of Microorganisms (GCM) 10K type strain sequencing project: providing services to taxonomists for standard genome sequencing and annotation.</title>
        <authorList>
            <consortium name="The Broad Institute Genomics Platform"/>
            <consortium name="The Broad Institute Genome Sequencing Center for Infectious Disease"/>
            <person name="Wu L."/>
            <person name="Ma J."/>
        </authorList>
    </citation>
    <scope>NUCLEOTIDE SEQUENCE [LARGE SCALE GENOMIC DNA]</scope>
    <source>
        <strain evidence="2">CGMCC 1.16033</strain>
    </source>
</reference>
<evidence type="ECO:0000313" key="2">
    <source>
        <dbReference type="Proteomes" id="UP000606498"/>
    </source>
</evidence>
<comment type="caution">
    <text evidence="1">The sequence shown here is derived from an EMBL/GenBank/DDBJ whole genome shotgun (WGS) entry which is preliminary data.</text>
</comment>
<sequence length="78" mass="8980">MSISEEALQPKCPICGAQPVHTDEHQKFMICKDCGHKENFDDFMEEFKSKVLNEVENSLTKSLEKAFKGSKNIKFTKR</sequence>
<evidence type="ECO:0000313" key="1">
    <source>
        <dbReference type="EMBL" id="GGE78775.1"/>
    </source>
</evidence>
<protein>
    <submittedName>
        <fullName evidence="1">Uncharacterized protein</fullName>
    </submittedName>
</protein>
<dbReference type="SUPFAM" id="SSF57783">
    <property type="entry name" value="Zinc beta-ribbon"/>
    <property type="match status" value="1"/>
</dbReference>
<name>A0ABQ1T1R8_9GAMM</name>
<dbReference type="RefSeq" id="WP_100145522.1">
    <property type="nucleotide sequence ID" value="NZ_BMKO01000004.1"/>
</dbReference>
<dbReference type="Proteomes" id="UP000606498">
    <property type="component" value="Unassembled WGS sequence"/>
</dbReference>
<accession>A0ABQ1T1R8</accession>
<keyword evidence="2" id="KW-1185">Reference proteome</keyword>
<organism evidence="1 2">
    <name type="scientific">Shewanella carassii</name>
    <dbReference type="NCBI Taxonomy" id="1987584"/>
    <lineage>
        <taxon>Bacteria</taxon>
        <taxon>Pseudomonadati</taxon>
        <taxon>Pseudomonadota</taxon>
        <taxon>Gammaproteobacteria</taxon>
        <taxon>Alteromonadales</taxon>
        <taxon>Shewanellaceae</taxon>
        <taxon>Shewanella</taxon>
    </lineage>
</organism>
<proteinExistence type="predicted"/>
<gene>
    <name evidence="1" type="ORF">GCM10011520_19160</name>
</gene>